<accession>A0A0G3EWY0</accession>
<protein>
    <recommendedName>
        <fullName evidence="1">Transglycosylase SLT domain-containing protein</fullName>
    </recommendedName>
</protein>
<evidence type="ECO:0000313" key="3">
    <source>
        <dbReference type="Proteomes" id="UP000036700"/>
    </source>
</evidence>
<organism evidence="2 3">
    <name type="scientific">Pandoraea thiooxydans</name>
    <dbReference type="NCBI Taxonomy" id="445709"/>
    <lineage>
        <taxon>Bacteria</taxon>
        <taxon>Pseudomonadati</taxon>
        <taxon>Pseudomonadota</taxon>
        <taxon>Betaproteobacteria</taxon>
        <taxon>Burkholderiales</taxon>
        <taxon>Burkholderiaceae</taxon>
        <taxon>Pandoraea</taxon>
    </lineage>
</organism>
<dbReference type="AlphaFoldDB" id="A0A0G3EWY0"/>
<feature type="domain" description="Transglycosylase SLT" evidence="1">
    <location>
        <begin position="51"/>
        <end position="180"/>
    </location>
</feature>
<dbReference type="EMBL" id="CP011568">
    <property type="protein sequence ID" value="AKJ70539.2"/>
    <property type="molecule type" value="Genomic_DNA"/>
</dbReference>
<evidence type="ECO:0000259" key="1">
    <source>
        <dbReference type="Pfam" id="PF01464"/>
    </source>
</evidence>
<proteinExistence type="predicted"/>
<name>A0A0G3EWY0_9BURK</name>
<dbReference type="InterPro" id="IPR008258">
    <property type="entry name" value="Transglycosylase_SLT_dom_1"/>
</dbReference>
<dbReference type="KEGG" id="ptx:ABW99_12235"/>
<evidence type="ECO:0000313" key="2">
    <source>
        <dbReference type="EMBL" id="AKJ70539.2"/>
    </source>
</evidence>
<dbReference type="InterPro" id="IPR023346">
    <property type="entry name" value="Lysozyme-like_dom_sf"/>
</dbReference>
<dbReference type="STRING" id="445709.ABW99_12235"/>
<reference evidence="3" key="1">
    <citation type="submission" date="2015-06" db="EMBL/GenBank/DDBJ databases">
        <authorList>
            <person name="Lim Y.L."/>
            <person name="Ee R."/>
            <person name="Yong D."/>
            <person name="How K.Y."/>
            <person name="Yin W.F."/>
            <person name="Chan K.G."/>
        </authorList>
    </citation>
    <scope>NUCLEOTIDE SEQUENCE [LARGE SCALE GENOMIC DNA]</scope>
    <source>
        <strain evidence="3">DSM 25325</strain>
    </source>
</reference>
<dbReference type="CDD" id="cd16892">
    <property type="entry name" value="LT_VirB1-like"/>
    <property type="match status" value="1"/>
</dbReference>
<keyword evidence="3" id="KW-1185">Reference proteome</keyword>
<dbReference type="Pfam" id="PF01464">
    <property type="entry name" value="SLT"/>
    <property type="match status" value="1"/>
</dbReference>
<gene>
    <name evidence="2" type="ORF">ABW99_12235</name>
</gene>
<dbReference type="Proteomes" id="UP000036700">
    <property type="component" value="Chromosome"/>
</dbReference>
<dbReference type="Gene3D" id="1.10.530.10">
    <property type="match status" value="1"/>
</dbReference>
<dbReference type="SUPFAM" id="SSF53955">
    <property type="entry name" value="Lysozyme-like"/>
    <property type="match status" value="1"/>
</dbReference>
<sequence length="270" mass="28719">MHARAHVDRGADTHIVDATAEAYAESRQDPRAARAAQDAGALRQARFEALAARCAPHVGPLTLAALVRVESDFNPYAIGVVGAHLRRQPRSLAEAVATARALAAAGYNFSLGLGQINRHNLARYGENYTTIFDVCRNLHAGAQILASCYARSLARYPTQQAALRAALSCYYSGNFTTGFRQGYVTKVVDSAATQARLGVTAPAPPMWTMPRPAAARPDASRAIVPIPVARGLTSTTNSDSCRHSGHGQVLLVACRANTAGLCMRCLHTSP</sequence>